<protein>
    <recommendedName>
        <fullName evidence="7">TPR-like protein</fullName>
    </recommendedName>
</protein>
<evidence type="ECO:0000313" key="5">
    <source>
        <dbReference type="EMBL" id="EIE22992.1"/>
    </source>
</evidence>
<evidence type="ECO:0000256" key="3">
    <source>
        <dbReference type="PROSITE-ProRule" id="PRU00339"/>
    </source>
</evidence>
<feature type="compositionally biased region" description="Polar residues" evidence="4">
    <location>
        <begin position="1454"/>
        <end position="1465"/>
    </location>
</feature>
<dbReference type="STRING" id="574566.I0YX73"/>
<feature type="region of interest" description="Disordered" evidence="4">
    <location>
        <begin position="801"/>
        <end position="840"/>
    </location>
</feature>
<feature type="region of interest" description="Disordered" evidence="4">
    <location>
        <begin position="1823"/>
        <end position="1858"/>
    </location>
</feature>
<dbReference type="InterPro" id="IPR019734">
    <property type="entry name" value="TPR_rpt"/>
</dbReference>
<proteinExistence type="predicted"/>
<reference evidence="5 6" key="1">
    <citation type="journal article" date="2012" name="Genome Biol.">
        <title>The genome of the polar eukaryotic microalga coccomyxa subellipsoidea reveals traits of cold adaptation.</title>
        <authorList>
            <person name="Blanc G."/>
            <person name="Agarkova I."/>
            <person name="Grimwood J."/>
            <person name="Kuo A."/>
            <person name="Brueggeman A."/>
            <person name="Dunigan D."/>
            <person name="Gurnon J."/>
            <person name="Ladunga I."/>
            <person name="Lindquist E."/>
            <person name="Lucas S."/>
            <person name="Pangilinan J."/>
            <person name="Proschold T."/>
            <person name="Salamov A."/>
            <person name="Schmutz J."/>
            <person name="Weeks D."/>
            <person name="Yamada T."/>
            <person name="Claverie J.M."/>
            <person name="Grigoriev I."/>
            <person name="Van Etten J."/>
            <person name="Lomsadze A."/>
            <person name="Borodovsky M."/>
        </authorList>
    </citation>
    <scope>NUCLEOTIDE SEQUENCE [LARGE SCALE GENOMIC DNA]</scope>
    <source>
        <strain evidence="5 6">C-169</strain>
    </source>
</reference>
<evidence type="ECO:0000256" key="2">
    <source>
        <dbReference type="ARBA" id="ARBA00022803"/>
    </source>
</evidence>
<feature type="compositionally biased region" description="Low complexity" evidence="4">
    <location>
        <begin position="475"/>
        <end position="486"/>
    </location>
</feature>
<comment type="caution">
    <text evidence="5">The sequence shown here is derived from an EMBL/GenBank/DDBJ whole genome shotgun (WGS) entry which is preliminary data.</text>
</comment>
<keyword evidence="6" id="KW-1185">Reference proteome</keyword>
<evidence type="ECO:0008006" key="7">
    <source>
        <dbReference type="Google" id="ProtNLM"/>
    </source>
</evidence>
<keyword evidence="1" id="KW-0677">Repeat</keyword>
<dbReference type="eggNOG" id="KOG1124">
    <property type="taxonomic scope" value="Eukaryota"/>
</dbReference>
<feature type="region of interest" description="Disordered" evidence="4">
    <location>
        <begin position="264"/>
        <end position="360"/>
    </location>
</feature>
<feature type="region of interest" description="Disordered" evidence="4">
    <location>
        <begin position="1246"/>
        <end position="1303"/>
    </location>
</feature>
<feature type="compositionally biased region" description="Low complexity" evidence="4">
    <location>
        <begin position="327"/>
        <end position="345"/>
    </location>
</feature>
<feature type="compositionally biased region" description="Low complexity" evidence="4">
    <location>
        <begin position="1466"/>
        <end position="1477"/>
    </location>
</feature>
<dbReference type="SMART" id="SM00028">
    <property type="entry name" value="TPR"/>
    <property type="match status" value="8"/>
</dbReference>
<feature type="compositionally biased region" description="Low complexity" evidence="4">
    <location>
        <begin position="724"/>
        <end position="735"/>
    </location>
</feature>
<feature type="compositionally biased region" description="Basic and acidic residues" evidence="4">
    <location>
        <begin position="770"/>
        <end position="783"/>
    </location>
</feature>
<feature type="compositionally biased region" description="Basic and acidic residues" evidence="4">
    <location>
        <begin position="493"/>
        <end position="507"/>
    </location>
</feature>
<dbReference type="GeneID" id="17040980"/>
<feature type="compositionally biased region" description="Polar residues" evidence="4">
    <location>
        <begin position="1360"/>
        <end position="1372"/>
    </location>
</feature>
<dbReference type="Proteomes" id="UP000007264">
    <property type="component" value="Unassembled WGS sequence"/>
</dbReference>
<dbReference type="KEGG" id="csl:COCSUDRAFT_66126"/>
<evidence type="ECO:0000256" key="4">
    <source>
        <dbReference type="SAM" id="MobiDB-lite"/>
    </source>
</evidence>
<feature type="region of interest" description="Disordered" evidence="4">
    <location>
        <begin position="1750"/>
        <end position="1810"/>
    </location>
</feature>
<accession>I0YX73</accession>
<feature type="compositionally biased region" description="Polar residues" evidence="4">
    <location>
        <begin position="663"/>
        <end position="687"/>
    </location>
</feature>
<dbReference type="SUPFAM" id="SSF48452">
    <property type="entry name" value="TPR-like"/>
    <property type="match status" value="4"/>
</dbReference>
<feature type="compositionally biased region" description="Gly residues" evidence="4">
    <location>
        <begin position="1291"/>
        <end position="1301"/>
    </location>
</feature>
<feature type="compositionally biased region" description="Low complexity" evidence="4">
    <location>
        <begin position="272"/>
        <end position="292"/>
    </location>
</feature>
<dbReference type="GO" id="GO:0051879">
    <property type="term" value="F:Hsp90 protein binding"/>
    <property type="evidence" value="ECO:0007669"/>
    <property type="project" value="TreeGrafter"/>
</dbReference>
<sequence length="1858" mass="198276">MPGSQGFEKLSIVSTSHRHVYQQEVDELRRAGNLKCADDAYAEAKQLFSEALKLKPDAAQLLINHAFCLIMTGDPARADEDCCVAIALDRRLPSAYRWRATARRDCGWIVGALEDMRMAARMALTPDKHEAALQEVNRLKKWREGPLDAAKQEKAAEECRAREAQAETLAREARAAVDSILQQRQADLAQERAAEQNCRMQIFEEAELLLALQKKEKRKAKLLGELDDAMRRGENMQFDLQRGHVLSTKGTFTTFDDRRDLLEFFSKPKPPSSAAESSGAQSASQSASTSAKEPLSKNFPMSAQGETRSGIRTPWASGLSPRRSPVPAASESSRGPRRGSSLGPAAGSARPETARTPGDWAPVMDVVEDSDDEAASMEVEAIGIELAKLSALSVDSLLGSMQDVGDFRAAGIGADAQCRIFPQQKLTAARKDTAQAQSIIPAAAAAVSVHAATNVYDCETDSSASENEADERPPAARAATKAGRAALQEGDGESGKVARHGEGKGTGREAAAAESKAEAVSGSADQLPAPEEDQLSAEAQAGSRSSDDGPSENRSTQAAAHAAAAAAAGGDGTSGGASLSEGSRAPTLSGKGDAASESTGEAQQDKSKQSGTAHEAAAMAEEEVTPSETSSSAAAGSRTRKKKEKRKLKTAAAKAAAQEDQHNPGTLTEHSSTATQSSCLAESSQPTGRLGGKRYREDGRGIKSQPISAEDIVREANSEGGSGSSAAGSSASPAETLKADEFDEACIQEPHRGGSKVEATLQRAASVLEAHTEQESAREEAGAKHGGSLLDSMTNFVGSWLGMGKRGAPSQSGASSSGVSTVPETPSGGSTTPDSNELHITGLAGDCTAELPREEARRTFREAVEAEAYAEAHPMDAKAAKRWREAEEKFPLALKMCDRILVEDPGSGWALLTRAACFLHMREFKWGAEAYARALADARKFEGPAAHAHIERIQAAVEWEVGASAPSKEHVLSMLGSALKLSSSPQRKIQSLLNIAEAHLLFKDLKDGCGIVKHILSDPRLSDDFKAHISNCQRQRVSERLKAAGNDLQKNEALLDAKVLYSLSLDVDKNNVKALSNRALMNLKLGWFRKALEDCTGVINSTAADEALKDKALRRRAEAHWFLNQPEKAYADLHDLAHKTPEDRQVLDGMRLQLDRGYDYDPEASDEYRVEKQHSFKLVNRDSVPLEYRWVDDLPKQQPALDKLGNPMSGRSEPFLDDEAEDGCSLEEIQQRINNITNDIAAECAPEAGGSGAKSGNASPTRVASGLYSPSSEDCSISAAQPRDSAADGVLGDGDGDGGVGSRCSSEASYCTAELDTPALSEYSEAPFGKCEESGEPDAAALPTADGSRRASSECGSAASRAQLSPFDSPSEISAAEDDGSDSDNKPATRRTSTLSFKQAPGFSSLEQDTDAAADGSQPDGNPGASKPGTLPNYPRGKPLAFQHPGVGPKRSVDTGSPANDSQHMATLAAAAAALAAPGPSCRRGGVSSRPQPRNTGSPPRGSAPQFGGPQRGFPKPPSPVGARQPEARPQPRRVSGLRGNFFENDGRGLYSDYEPVHKDPVRDKFSQEMAMRFFDQGMKAYKYGRLEEAKQALTHAVKMLHPDHDRLRLACTTLGKCCLDLHDTDGALLALTRATRLFELQARTHPAREHPMFVDSIDQAFACHHEVLRHVGRHKEAMETLTAALKLHKNCHICRELRALRHLQRGSPDVAVMDLEKLYTLLPSHMCQTEAIGEILAVTKSIAEENARKARMAARRAQAAGKKAGPAASREQPHQHSGDGAAQDKAPAAKAGPAASPAHQHQHSGDGACSCSVRHMLQHAIRTVGQKNRQMRAKEEARAARSTQWEPPSRGGGIGFR</sequence>
<feature type="region of interest" description="Disordered" evidence="4">
    <location>
        <begin position="460"/>
        <end position="789"/>
    </location>
</feature>
<dbReference type="EMBL" id="AGSI01000008">
    <property type="protein sequence ID" value="EIE22992.1"/>
    <property type="molecule type" value="Genomic_DNA"/>
</dbReference>
<feature type="compositionally biased region" description="Low complexity" evidence="4">
    <location>
        <begin position="626"/>
        <end position="635"/>
    </location>
</feature>
<feature type="compositionally biased region" description="Low complexity" evidence="4">
    <location>
        <begin position="1756"/>
        <end position="1771"/>
    </location>
</feature>
<evidence type="ECO:0000256" key="1">
    <source>
        <dbReference type="ARBA" id="ARBA00022737"/>
    </source>
</evidence>
<feature type="repeat" description="TPR" evidence="3">
    <location>
        <begin position="25"/>
        <end position="58"/>
    </location>
</feature>
<dbReference type="InterPro" id="IPR011990">
    <property type="entry name" value="TPR-like_helical_dom_sf"/>
</dbReference>
<dbReference type="OrthoDB" id="515365at2759"/>
<feature type="compositionally biased region" description="Low complexity" evidence="4">
    <location>
        <begin position="509"/>
        <end position="524"/>
    </location>
</feature>
<feature type="compositionally biased region" description="Polar residues" evidence="4">
    <location>
        <begin position="1268"/>
        <end position="1279"/>
    </location>
</feature>
<dbReference type="PROSITE" id="PS50005">
    <property type="entry name" value="TPR"/>
    <property type="match status" value="1"/>
</dbReference>
<feature type="compositionally biased region" description="Low complexity" evidence="4">
    <location>
        <begin position="558"/>
        <end position="568"/>
    </location>
</feature>
<keyword evidence="2 3" id="KW-0802">TPR repeat</keyword>
<name>I0YX73_COCSC</name>
<feature type="compositionally biased region" description="Low complexity" evidence="4">
    <location>
        <begin position="808"/>
        <end position="823"/>
    </location>
</feature>
<organism evidence="5 6">
    <name type="scientific">Coccomyxa subellipsoidea (strain C-169)</name>
    <name type="common">Green microalga</name>
    <dbReference type="NCBI Taxonomy" id="574566"/>
    <lineage>
        <taxon>Eukaryota</taxon>
        <taxon>Viridiplantae</taxon>
        <taxon>Chlorophyta</taxon>
        <taxon>core chlorophytes</taxon>
        <taxon>Trebouxiophyceae</taxon>
        <taxon>Trebouxiophyceae incertae sedis</taxon>
        <taxon>Coccomyxaceae</taxon>
        <taxon>Coccomyxa</taxon>
        <taxon>Coccomyxa subellipsoidea</taxon>
    </lineage>
</organism>
<gene>
    <name evidence="5" type="ORF">COCSUDRAFT_66126</name>
</gene>
<dbReference type="PANTHER" id="PTHR22904">
    <property type="entry name" value="TPR REPEAT CONTAINING PROTEIN"/>
    <property type="match status" value="1"/>
</dbReference>
<feature type="compositionally biased region" description="Basic residues" evidence="4">
    <location>
        <begin position="638"/>
        <end position="649"/>
    </location>
</feature>
<dbReference type="Gene3D" id="1.25.40.10">
    <property type="entry name" value="Tetratricopeptide repeat domain"/>
    <property type="match status" value="3"/>
</dbReference>
<feature type="region of interest" description="Disordered" evidence="4">
    <location>
        <begin position="1324"/>
        <end position="1542"/>
    </location>
</feature>
<dbReference type="PANTHER" id="PTHR22904:SF523">
    <property type="entry name" value="STRESS-INDUCED-PHOSPHOPROTEIN 1"/>
    <property type="match status" value="1"/>
</dbReference>
<dbReference type="RefSeq" id="XP_005647536.1">
    <property type="nucleotide sequence ID" value="XM_005647479.1"/>
</dbReference>
<feature type="compositionally biased region" description="Polar residues" evidence="4">
    <location>
        <begin position="1489"/>
        <end position="1498"/>
    </location>
</feature>
<feature type="compositionally biased region" description="Low complexity" evidence="4">
    <location>
        <begin position="1779"/>
        <end position="1799"/>
    </location>
</feature>
<evidence type="ECO:0000313" key="6">
    <source>
        <dbReference type="Proteomes" id="UP000007264"/>
    </source>
</evidence>